<feature type="binding site" evidence="10">
    <location>
        <position position="35"/>
    </location>
    <ligand>
        <name>ATP</name>
        <dbReference type="ChEBI" id="CHEBI:30616"/>
    </ligand>
</feature>
<comment type="similarity">
    <text evidence="1">Belongs to the protein kinase superfamily. NEK Ser/Thr protein kinase family. NIMA subfamily.</text>
</comment>
<dbReference type="Gene3D" id="1.10.510.10">
    <property type="entry name" value="Transferase(Phosphotransferase) domain 1"/>
    <property type="match status" value="1"/>
</dbReference>
<keyword evidence="4" id="KW-0808">Transferase</keyword>
<dbReference type="PANTHER" id="PTHR44899:SF6">
    <property type="entry name" value="SERINE_THREONINE PROTEIN KINASE"/>
    <property type="match status" value="1"/>
</dbReference>
<keyword evidence="6 13" id="KW-0418">Kinase</keyword>
<keyword evidence="5 10" id="KW-0547">Nucleotide-binding</keyword>
<keyword evidence="7 10" id="KW-0067">ATP-binding</keyword>
<evidence type="ECO:0000313" key="13">
    <source>
        <dbReference type="EMBL" id="JAP91473.1"/>
    </source>
</evidence>
<dbReference type="EMBL" id="GDID01005133">
    <property type="protein sequence ID" value="JAP91473.1"/>
    <property type="molecule type" value="Transcribed_RNA"/>
</dbReference>
<evidence type="ECO:0000256" key="11">
    <source>
        <dbReference type="RuleBase" id="RU000304"/>
    </source>
</evidence>
<dbReference type="EC" id="2.7.11.1" evidence="2"/>
<dbReference type="SMART" id="SM00220">
    <property type="entry name" value="S_TKc"/>
    <property type="match status" value="1"/>
</dbReference>
<dbReference type="GO" id="GO:0004674">
    <property type="term" value="F:protein serine/threonine kinase activity"/>
    <property type="evidence" value="ECO:0007669"/>
    <property type="project" value="UniProtKB-KW"/>
</dbReference>
<accession>A0A146K3K8</accession>
<gene>
    <name evidence="13" type="ORF">TPC1_16910</name>
</gene>
<evidence type="ECO:0000256" key="1">
    <source>
        <dbReference type="ARBA" id="ARBA00010886"/>
    </source>
</evidence>
<feature type="non-terminal residue" evidence="13">
    <location>
        <position position="321"/>
    </location>
</feature>
<dbReference type="GO" id="GO:0005524">
    <property type="term" value="F:ATP binding"/>
    <property type="evidence" value="ECO:0007669"/>
    <property type="project" value="UniProtKB-UniRule"/>
</dbReference>
<dbReference type="PROSITE" id="PS00107">
    <property type="entry name" value="PROTEIN_KINASE_ATP"/>
    <property type="match status" value="1"/>
</dbReference>
<sequence>NELSNYREIKFLGKGSFGSASLVEFTPTQQQFVMKTIDVSAAPQDEMAKIIEEGRILSNLNHTNIIKYYTAFKHNHSYRIIMEYANSGDLKKHIETKQKSNEPLSTLEILEMFAQLCSGLNYCHSHKVLHRDLKSENIFLHKENGKIILKIGDFGCAKAISCTLAVAQTRIGTPLFMAPEFFLVRDLNYQYECDVWSMGIILYQMASFDYPFNANSIPSLKRVLQAMKYEPLKDQQLNKLFQLMCVFEPEKRIKASDMYQLVAAFEPAQQPQFPQPVFTPTKVKLTDLQDQIVESVPNMPFVPAPLPNQFAQPVHNQYQPV</sequence>
<evidence type="ECO:0000256" key="8">
    <source>
        <dbReference type="ARBA" id="ARBA00047899"/>
    </source>
</evidence>
<comment type="catalytic activity">
    <reaction evidence="8">
        <text>L-threonyl-[protein] + ATP = O-phospho-L-threonyl-[protein] + ADP + H(+)</text>
        <dbReference type="Rhea" id="RHEA:46608"/>
        <dbReference type="Rhea" id="RHEA-COMP:11060"/>
        <dbReference type="Rhea" id="RHEA-COMP:11605"/>
        <dbReference type="ChEBI" id="CHEBI:15378"/>
        <dbReference type="ChEBI" id="CHEBI:30013"/>
        <dbReference type="ChEBI" id="CHEBI:30616"/>
        <dbReference type="ChEBI" id="CHEBI:61977"/>
        <dbReference type="ChEBI" id="CHEBI:456216"/>
        <dbReference type="EC" id="2.7.11.1"/>
    </reaction>
</comment>
<organism evidence="13">
    <name type="scientific">Trepomonas sp. PC1</name>
    <dbReference type="NCBI Taxonomy" id="1076344"/>
    <lineage>
        <taxon>Eukaryota</taxon>
        <taxon>Metamonada</taxon>
        <taxon>Diplomonadida</taxon>
        <taxon>Hexamitidae</taxon>
        <taxon>Hexamitinae</taxon>
        <taxon>Trepomonas</taxon>
    </lineage>
</organism>
<name>A0A146K3K8_9EUKA</name>
<dbReference type="InterPro" id="IPR011009">
    <property type="entry name" value="Kinase-like_dom_sf"/>
</dbReference>
<feature type="domain" description="Protein kinase" evidence="12">
    <location>
        <begin position="6"/>
        <end position="273"/>
    </location>
</feature>
<dbReference type="InterPro" id="IPR051131">
    <property type="entry name" value="NEK_Ser/Thr_kinase_NIMA"/>
</dbReference>
<dbReference type="PROSITE" id="PS50011">
    <property type="entry name" value="PROTEIN_KINASE_DOM"/>
    <property type="match status" value="1"/>
</dbReference>
<evidence type="ECO:0000256" key="4">
    <source>
        <dbReference type="ARBA" id="ARBA00022679"/>
    </source>
</evidence>
<protein>
    <recommendedName>
        <fullName evidence="2">non-specific serine/threonine protein kinase</fullName>
        <ecNumber evidence="2">2.7.11.1</ecNumber>
    </recommendedName>
</protein>
<evidence type="ECO:0000256" key="9">
    <source>
        <dbReference type="ARBA" id="ARBA00048679"/>
    </source>
</evidence>
<proteinExistence type="inferred from homology"/>
<dbReference type="PANTHER" id="PTHR44899">
    <property type="entry name" value="CAMK FAMILY PROTEIN KINASE"/>
    <property type="match status" value="1"/>
</dbReference>
<evidence type="ECO:0000256" key="2">
    <source>
        <dbReference type="ARBA" id="ARBA00012513"/>
    </source>
</evidence>
<dbReference type="InterPro" id="IPR000719">
    <property type="entry name" value="Prot_kinase_dom"/>
</dbReference>
<dbReference type="AlphaFoldDB" id="A0A146K3K8"/>
<dbReference type="InterPro" id="IPR008271">
    <property type="entry name" value="Ser/Thr_kinase_AS"/>
</dbReference>
<evidence type="ECO:0000259" key="12">
    <source>
        <dbReference type="PROSITE" id="PS50011"/>
    </source>
</evidence>
<evidence type="ECO:0000256" key="5">
    <source>
        <dbReference type="ARBA" id="ARBA00022741"/>
    </source>
</evidence>
<keyword evidence="3 11" id="KW-0723">Serine/threonine-protein kinase</keyword>
<feature type="non-terminal residue" evidence="13">
    <location>
        <position position="1"/>
    </location>
</feature>
<dbReference type="Pfam" id="PF00069">
    <property type="entry name" value="Pkinase"/>
    <property type="match status" value="1"/>
</dbReference>
<dbReference type="SUPFAM" id="SSF56112">
    <property type="entry name" value="Protein kinase-like (PK-like)"/>
    <property type="match status" value="1"/>
</dbReference>
<evidence type="ECO:0000256" key="10">
    <source>
        <dbReference type="PROSITE-ProRule" id="PRU10141"/>
    </source>
</evidence>
<evidence type="ECO:0000256" key="7">
    <source>
        <dbReference type="ARBA" id="ARBA00022840"/>
    </source>
</evidence>
<dbReference type="PROSITE" id="PS00108">
    <property type="entry name" value="PROTEIN_KINASE_ST"/>
    <property type="match status" value="1"/>
</dbReference>
<dbReference type="InterPro" id="IPR017441">
    <property type="entry name" value="Protein_kinase_ATP_BS"/>
</dbReference>
<dbReference type="FunFam" id="3.30.200.20:FF:000097">
    <property type="entry name" value="Probable serine/threonine-protein kinase nek1"/>
    <property type="match status" value="1"/>
</dbReference>
<evidence type="ECO:0000256" key="3">
    <source>
        <dbReference type="ARBA" id="ARBA00022527"/>
    </source>
</evidence>
<evidence type="ECO:0000256" key="6">
    <source>
        <dbReference type="ARBA" id="ARBA00022777"/>
    </source>
</evidence>
<comment type="catalytic activity">
    <reaction evidence="9">
        <text>L-seryl-[protein] + ATP = O-phospho-L-seryl-[protein] + ADP + H(+)</text>
        <dbReference type="Rhea" id="RHEA:17989"/>
        <dbReference type="Rhea" id="RHEA-COMP:9863"/>
        <dbReference type="Rhea" id="RHEA-COMP:11604"/>
        <dbReference type="ChEBI" id="CHEBI:15378"/>
        <dbReference type="ChEBI" id="CHEBI:29999"/>
        <dbReference type="ChEBI" id="CHEBI:30616"/>
        <dbReference type="ChEBI" id="CHEBI:83421"/>
        <dbReference type="ChEBI" id="CHEBI:456216"/>
        <dbReference type="EC" id="2.7.11.1"/>
    </reaction>
</comment>
<reference evidence="13" key="1">
    <citation type="submission" date="2015-07" db="EMBL/GenBank/DDBJ databases">
        <title>Adaptation to a free-living lifestyle via gene acquisitions in the diplomonad Trepomonas sp. PC1.</title>
        <authorList>
            <person name="Xu F."/>
            <person name="Jerlstrom-Hultqvist J."/>
            <person name="Kolisko M."/>
            <person name="Simpson A.G.B."/>
            <person name="Roger A.J."/>
            <person name="Svard S.G."/>
            <person name="Andersson J.O."/>
        </authorList>
    </citation>
    <scope>NUCLEOTIDE SEQUENCE</scope>
    <source>
        <strain evidence="13">PC1</strain>
    </source>
</reference>